<dbReference type="GO" id="GO:0042162">
    <property type="term" value="F:telomeric DNA binding"/>
    <property type="evidence" value="ECO:0007669"/>
    <property type="project" value="InterPro"/>
</dbReference>
<reference evidence="8" key="1">
    <citation type="submission" date="2021-04" db="EMBL/GenBank/DDBJ databases">
        <authorList>
            <consortium name="Wellcome Sanger Institute Data Sharing"/>
        </authorList>
    </citation>
    <scope>NUCLEOTIDE SEQUENCE [LARGE SCALE GENOMIC DNA]</scope>
</reference>
<feature type="compositionally biased region" description="Basic and acidic residues" evidence="6">
    <location>
        <begin position="544"/>
        <end position="553"/>
    </location>
</feature>
<evidence type="ECO:0000259" key="7">
    <source>
        <dbReference type="Pfam" id="PF10341"/>
    </source>
</evidence>
<dbReference type="PANTHER" id="PTHR14487:SF3">
    <property type="entry name" value="ADRENOCORTICAL DYSPLASIA PROTEIN HOMOLOG"/>
    <property type="match status" value="1"/>
</dbReference>
<gene>
    <name evidence="8" type="primary">acd</name>
</gene>
<dbReference type="InterPro" id="IPR019437">
    <property type="entry name" value="TPP1/Est3"/>
</dbReference>
<feature type="compositionally biased region" description="Basic and acidic residues" evidence="6">
    <location>
        <begin position="335"/>
        <end position="350"/>
    </location>
</feature>
<keyword evidence="4" id="KW-0779">Telomere</keyword>
<dbReference type="Gene3D" id="2.40.50.960">
    <property type="match status" value="1"/>
</dbReference>
<feature type="region of interest" description="Disordered" evidence="6">
    <location>
        <begin position="529"/>
        <end position="553"/>
    </location>
</feature>
<feature type="compositionally biased region" description="Low complexity" evidence="6">
    <location>
        <begin position="241"/>
        <end position="252"/>
    </location>
</feature>
<dbReference type="PANTHER" id="PTHR14487">
    <property type="entry name" value="ADRENOCORTICAL DYSPLASIA PROTEIN ACD"/>
    <property type="match status" value="1"/>
</dbReference>
<evidence type="ECO:0000256" key="5">
    <source>
        <dbReference type="ARBA" id="ARBA00023242"/>
    </source>
</evidence>
<dbReference type="Ensembl" id="ENSSAUT00010056466.1">
    <property type="protein sequence ID" value="ENSSAUP00010053742.1"/>
    <property type="gene ID" value="ENSSAUG00010022192.1"/>
</dbReference>
<feature type="compositionally biased region" description="Polar residues" evidence="6">
    <location>
        <begin position="293"/>
        <end position="312"/>
    </location>
</feature>
<dbReference type="GO" id="GO:0032211">
    <property type="term" value="P:negative regulation of telomere maintenance via telomerase"/>
    <property type="evidence" value="ECO:0007669"/>
    <property type="project" value="TreeGrafter"/>
</dbReference>
<dbReference type="GO" id="GO:0007004">
    <property type="term" value="P:telomere maintenance via telomerase"/>
    <property type="evidence" value="ECO:0007669"/>
    <property type="project" value="InterPro"/>
</dbReference>
<dbReference type="GeneTree" id="ENSGT00940000175365"/>
<dbReference type="GO" id="GO:0070187">
    <property type="term" value="C:shelterin complex"/>
    <property type="evidence" value="ECO:0007669"/>
    <property type="project" value="InterPro"/>
</dbReference>
<dbReference type="Pfam" id="PF10341">
    <property type="entry name" value="TPP1"/>
    <property type="match status" value="1"/>
</dbReference>
<evidence type="ECO:0000256" key="3">
    <source>
        <dbReference type="ARBA" id="ARBA00022454"/>
    </source>
</evidence>
<protein>
    <recommendedName>
        <fullName evidence="7">Shelterin complex subunit TPP1/Est3 domain-containing protein</fullName>
    </recommendedName>
</protein>
<reference evidence="8" key="3">
    <citation type="submission" date="2025-09" db="UniProtKB">
        <authorList>
            <consortium name="Ensembl"/>
        </authorList>
    </citation>
    <scope>IDENTIFICATION</scope>
</reference>
<evidence type="ECO:0000256" key="1">
    <source>
        <dbReference type="ARBA" id="ARBA00004123"/>
    </source>
</evidence>
<keyword evidence="5" id="KW-0539">Nucleus</keyword>
<dbReference type="FunCoup" id="A0A671XU26">
    <property type="interactions" value="29"/>
</dbReference>
<keyword evidence="9" id="KW-1185">Reference proteome</keyword>
<name>A0A671XU26_SPAAU</name>
<dbReference type="OMA" id="FDCLEEH"/>
<feature type="domain" description="Shelterin complex subunit TPP1/Est3" evidence="7">
    <location>
        <begin position="10"/>
        <end position="152"/>
    </location>
</feature>
<dbReference type="Proteomes" id="UP000472265">
    <property type="component" value="Chromosome 8"/>
</dbReference>
<feature type="region of interest" description="Disordered" evidence="6">
    <location>
        <begin position="445"/>
        <end position="484"/>
    </location>
</feature>
<reference evidence="8" key="2">
    <citation type="submission" date="2025-08" db="UniProtKB">
        <authorList>
            <consortium name="Ensembl"/>
        </authorList>
    </citation>
    <scope>IDENTIFICATION</scope>
</reference>
<evidence type="ECO:0000256" key="2">
    <source>
        <dbReference type="ARBA" id="ARBA00004574"/>
    </source>
</evidence>
<dbReference type="GO" id="GO:0005697">
    <property type="term" value="C:telomerase holoenzyme complex"/>
    <property type="evidence" value="ECO:0007669"/>
    <property type="project" value="InterPro"/>
</dbReference>
<dbReference type="GO" id="GO:0070198">
    <property type="term" value="P:protein localization to chromosome, telomeric region"/>
    <property type="evidence" value="ECO:0007669"/>
    <property type="project" value="TreeGrafter"/>
</dbReference>
<comment type="subcellular location">
    <subcellularLocation>
        <location evidence="2">Chromosome</location>
        <location evidence="2">Telomere</location>
    </subcellularLocation>
    <subcellularLocation>
        <location evidence="1">Nucleus</location>
    </subcellularLocation>
</comment>
<accession>A0A671XU26</accession>
<keyword evidence="3" id="KW-0158">Chromosome</keyword>
<organism evidence="8 9">
    <name type="scientific">Sparus aurata</name>
    <name type="common">Gilthead sea bream</name>
    <dbReference type="NCBI Taxonomy" id="8175"/>
    <lineage>
        <taxon>Eukaryota</taxon>
        <taxon>Metazoa</taxon>
        <taxon>Chordata</taxon>
        <taxon>Craniata</taxon>
        <taxon>Vertebrata</taxon>
        <taxon>Euteleostomi</taxon>
        <taxon>Actinopterygii</taxon>
        <taxon>Neopterygii</taxon>
        <taxon>Teleostei</taxon>
        <taxon>Neoteleostei</taxon>
        <taxon>Acanthomorphata</taxon>
        <taxon>Eupercaria</taxon>
        <taxon>Spariformes</taxon>
        <taxon>Sparidae</taxon>
        <taxon>Sparus</taxon>
    </lineage>
</organism>
<evidence type="ECO:0000313" key="8">
    <source>
        <dbReference type="Ensembl" id="ENSSAUP00010053742.1"/>
    </source>
</evidence>
<feature type="compositionally biased region" description="Polar residues" evidence="6">
    <location>
        <begin position="530"/>
        <end position="543"/>
    </location>
</feature>
<feature type="compositionally biased region" description="Polar residues" evidence="6">
    <location>
        <begin position="358"/>
        <end position="377"/>
    </location>
</feature>
<evidence type="ECO:0000256" key="4">
    <source>
        <dbReference type="ARBA" id="ARBA00022895"/>
    </source>
</evidence>
<proteinExistence type="predicted"/>
<feature type="region of interest" description="Disordered" evidence="6">
    <location>
        <begin position="270"/>
        <end position="317"/>
    </location>
</feature>
<dbReference type="AlphaFoldDB" id="A0A671XU26"/>
<sequence length="553" mass="61372">MLRPARSRLSAWIESLILSYGTQKESSGWLKAHVIGVGPMSQDQAQGTDPPMGLLFLSDGMLQIPAILTASAWEHLQEKEDRESLSSLVNTTVCIKDYRLQFLMAHEQTKCRFFLSVGELATTAAGPVKDNTPCCTTLPSVRKEICKTWRAMLGQEVQDSQASQCGFDLSELLGEWQHDCMQALLEDVKERLMTVSSRPVSPHWDVERVAYKRVKCFSVPVRYLLIPEEDTMQLPTPPNVGSSSPSGLPAASGDRERDLPQDSMLHEFTIAGVTDRSIRPSSNPWDMFPPPCDTSSSSNPSPDATPTHSIHNPTAAESKPDCAVILTSTQLSVHSSKESQHTSERSKGEHSYLPPYQKLQQLSSVPTTAGSSTSVTPPESPIRPFNRLPTIDEHCTSTAQQNPLTLDQERQILEQEMKEGKCRKAKRKRSEPTPEALRALLNEEEAEAQISGSPPSWLFDTQAGSKEGSSYRQGQTERTVRKTTPTVHSDGRLFSYSYRVSGQNLQDFSQFKVAKSWLHWAVKCLVVPKQTDNPNKPGTTDQTSSERTKFTSL</sequence>
<dbReference type="InterPro" id="IPR028631">
    <property type="entry name" value="ACD"/>
</dbReference>
<evidence type="ECO:0000313" key="9">
    <source>
        <dbReference type="Proteomes" id="UP000472265"/>
    </source>
</evidence>
<evidence type="ECO:0000256" key="6">
    <source>
        <dbReference type="SAM" id="MobiDB-lite"/>
    </source>
</evidence>
<feature type="region of interest" description="Disordered" evidence="6">
    <location>
        <begin position="231"/>
        <end position="258"/>
    </location>
</feature>
<feature type="region of interest" description="Disordered" evidence="6">
    <location>
        <begin position="329"/>
        <end position="386"/>
    </location>
</feature>
<feature type="compositionally biased region" description="Polar residues" evidence="6">
    <location>
        <begin position="462"/>
        <end position="484"/>
    </location>
</feature>
<dbReference type="InParanoid" id="A0A671XU26"/>
<dbReference type="GO" id="GO:0016233">
    <property type="term" value="P:telomere capping"/>
    <property type="evidence" value="ECO:0007669"/>
    <property type="project" value="InterPro"/>
</dbReference>